<reference evidence="1 2" key="1">
    <citation type="submission" date="2021-06" db="EMBL/GenBank/DDBJ databases">
        <authorList>
            <person name="Kallberg Y."/>
            <person name="Tangrot J."/>
            <person name="Rosling A."/>
        </authorList>
    </citation>
    <scope>NUCLEOTIDE SEQUENCE [LARGE SCALE GENOMIC DNA]</scope>
    <source>
        <strain evidence="1 2">120-4 pot B 10/14</strain>
    </source>
</reference>
<gene>
    <name evidence="1" type="ORF">GMARGA_LOCUS41386</name>
</gene>
<comment type="caution">
    <text evidence="1">The sequence shown here is derived from an EMBL/GenBank/DDBJ whole genome shotgun (WGS) entry which is preliminary data.</text>
</comment>
<dbReference type="Proteomes" id="UP000789901">
    <property type="component" value="Unassembled WGS sequence"/>
</dbReference>
<proteinExistence type="predicted"/>
<evidence type="ECO:0000313" key="2">
    <source>
        <dbReference type="Proteomes" id="UP000789901"/>
    </source>
</evidence>
<accession>A0ABN7XCS5</accession>
<sequence length="167" mass="20307">MCQQDFGKKQISIKQINFKLDVLQDYCLDRWNFYKPTPIFKTKANYNFCEYLVDELEPLVDSSIVEGTKLKLYSDCTIKKKEYLFNSIRQFKDSIYVKLKEVKYTKFFYKDAIRVVLRNLYKILTKDYLYIEKYGRIVKTYDFPKNLRYNHNFNYNSDDETVGYFYG</sequence>
<protein>
    <submittedName>
        <fullName evidence="1">26349_t:CDS:1</fullName>
    </submittedName>
</protein>
<dbReference type="EMBL" id="CAJVQB010113425">
    <property type="protein sequence ID" value="CAG8852565.1"/>
    <property type="molecule type" value="Genomic_DNA"/>
</dbReference>
<evidence type="ECO:0000313" key="1">
    <source>
        <dbReference type="EMBL" id="CAG8852565.1"/>
    </source>
</evidence>
<name>A0ABN7XCS5_GIGMA</name>
<organism evidence="1 2">
    <name type="scientific">Gigaspora margarita</name>
    <dbReference type="NCBI Taxonomy" id="4874"/>
    <lineage>
        <taxon>Eukaryota</taxon>
        <taxon>Fungi</taxon>
        <taxon>Fungi incertae sedis</taxon>
        <taxon>Mucoromycota</taxon>
        <taxon>Glomeromycotina</taxon>
        <taxon>Glomeromycetes</taxon>
        <taxon>Diversisporales</taxon>
        <taxon>Gigasporaceae</taxon>
        <taxon>Gigaspora</taxon>
    </lineage>
</organism>
<keyword evidence="2" id="KW-1185">Reference proteome</keyword>